<evidence type="ECO:0000313" key="1">
    <source>
        <dbReference type="EMBL" id="KAF2761260.1"/>
    </source>
</evidence>
<dbReference type="OrthoDB" id="27483at2759"/>
<dbReference type="Proteomes" id="UP000799437">
    <property type="component" value="Unassembled WGS sequence"/>
</dbReference>
<organism evidence="1 2">
    <name type="scientific">Pseudovirgaria hyperparasitica</name>
    <dbReference type="NCBI Taxonomy" id="470096"/>
    <lineage>
        <taxon>Eukaryota</taxon>
        <taxon>Fungi</taxon>
        <taxon>Dikarya</taxon>
        <taxon>Ascomycota</taxon>
        <taxon>Pezizomycotina</taxon>
        <taxon>Dothideomycetes</taxon>
        <taxon>Dothideomycetes incertae sedis</taxon>
        <taxon>Acrospermales</taxon>
        <taxon>Acrospermaceae</taxon>
        <taxon>Pseudovirgaria</taxon>
    </lineage>
</organism>
<dbReference type="Gene3D" id="2.60.120.620">
    <property type="entry name" value="q2cbj1_9rhob like domain"/>
    <property type="match status" value="1"/>
</dbReference>
<evidence type="ECO:0000313" key="2">
    <source>
        <dbReference type="Proteomes" id="UP000799437"/>
    </source>
</evidence>
<dbReference type="RefSeq" id="XP_033603711.1">
    <property type="nucleotide sequence ID" value="XM_033740236.1"/>
</dbReference>
<reference evidence="1" key="1">
    <citation type="journal article" date="2020" name="Stud. Mycol.">
        <title>101 Dothideomycetes genomes: a test case for predicting lifestyles and emergence of pathogens.</title>
        <authorList>
            <person name="Haridas S."/>
            <person name="Albert R."/>
            <person name="Binder M."/>
            <person name="Bloem J."/>
            <person name="Labutti K."/>
            <person name="Salamov A."/>
            <person name="Andreopoulos B."/>
            <person name="Baker S."/>
            <person name="Barry K."/>
            <person name="Bills G."/>
            <person name="Bluhm B."/>
            <person name="Cannon C."/>
            <person name="Castanera R."/>
            <person name="Culley D."/>
            <person name="Daum C."/>
            <person name="Ezra D."/>
            <person name="Gonzalez J."/>
            <person name="Henrissat B."/>
            <person name="Kuo A."/>
            <person name="Liang C."/>
            <person name="Lipzen A."/>
            <person name="Lutzoni F."/>
            <person name="Magnuson J."/>
            <person name="Mondo S."/>
            <person name="Nolan M."/>
            <person name="Ohm R."/>
            <person name="Pangilinan J."/>
            <person name="Park H.-J."/>
            <person name="Ramirez L."/>
            <person name="Alfaro M."/>
            <person name="Sun H."/>
            <person name="Tritt A."/>
            <person name="Yoshinaga Y."/>
            <person name="Zwiers L.-H."/>
            <person name="Turgeon B."/>
            <person name="Goodwin S."/>
            <person name="Spatafora J."/>
            <person name="Crous P."/>
            <person name="Grigoriev I."/>
        </authorList>
    </citation>
    <scope>NUCLEOTIDE SEQUENCE</scope>
    <source>
        <strain evidence="1">CBS 121739</strain>
    </source>
</reference>
<dbReference type="EMBL" id="ML996567">
    <property type="protein sequence ID" value="KAF2761260.1"/>
    <property type="molecule type" value="Genomic_DNA"/>
</dbReference>
<dbReference type="PANTHER" id="PTHR33099:SF7">
    <property type="entry name" value="MYND-TYPE DOMAIN-CONTAINING PROTEIN"/>
    <property type="match status" value="1"/>
</dbReference>
<gene>
    <name evidence="1" type="ORF">EJ05DRAFT_257887</name>
</gene>
<dbReference type="GeneID" id="54481290"/>
<protein>
    <submittedName>
        <fullName evidence="1">Uncharacterized protein</fullName>
    </submittedName>
</protein>
<accession>A0A6A6WGT4</accession>
<keyword evidence="2" id="KW-1185">Reference proteome</keyword>
<name>A0A6A6WGT4_9PEZI</name>
<sequence>MEEELSEEEQVFRQNLLERIDGIKAAGSFATGSVLDSCPIPGICVDSGEPIAVPLSEEAAQNLASKSDKAPFGKRQETLVDETVRKTLQISAERITFRNLQWDGFVNKLVERVVQELGVPPPAGAGTNVRAELYKHLLYEPGAMFKPHKDTEKSPGMFGTLVICLPSEHTGGTVCLQHGEDSLELSTAETSAYGSYYLAWYTDVTHEIKPVQTGYRWVLTYNLIIDYECPRLSASVLDSQIQNLVEALSPWETLQYPPDFLAYPLDHQYTPRNLRLSSLKGLDYQRVRCLANSCDRHGGFYLFLAQLDKYRSWPNDEEGEYNMTCRKYLHHVCSLEGFELSPLEVDIHKTSLLDSISYERDPDFRAGGEYMGNQHGDIEETYSDMVLVIVRTDSLYAPLFDPDSPQDAGKVMKHLQAGINDSNKTTLQRILLRLCRIILDQGFAAGAANDAYLGYAAVTAAFLGNWPLFEEARKRTLNAWNYDSWSALGGLIDLQDPPVEVDDIFRSLIKCGTFCRIYKSLTHFYNGFRGNSVGQKDPAKAEYWKQWYSDTLIKTLDMCDNCRGEEDAATIKEIVMDLKIQYTPEQR</sequence>
<dbReference type="AlphaFoldDB" id="A0A6A6WGT4"/>
<proteinExistence type="predicted"/>
<dbReference type="PANTHER" id="PTHR33099">
    <property type="entry name" value="FE2OG DIOXYGENASE DOMAIN-CONTAINING PROTEIN"/>
    <property type="match status" value="1"/>
</dbReference>